<dbReference type="InterPro" id="IPR035412">
    <property type="entry name" value="Terminase_L_N"/>
</dbReference>
<evidence type="ECO:0000259" key="3">
    <source>
        <dbReference type="Pfam" id="PF17288"/>
    </source>
</evidence>
<accession>A0A7W7ISC9</accession>
<dbReference type="Gene3D" id="3.30.420.280">
    <property type="match status" value="1"/>
</dbReference>
<evidence type="ECO:0000313" key="5">
    <source>
        <dbReference type="Proteomes" id="UP000539957"/>
    </source>
</evidence>
<dbReference type="InterPro" id="IPR052380">
    <property type="entry name" value="Viral_DNA_packaging_terminase"/>
</dbReference>
<organism evidence="4 5">
    <name type="scientific">Brevundimonas bullata</name>
    <dbReference type="NCBI Taxonomy" id="13160"/>
    <lineage>
        <taxon>Bacteria</taxon>
        <taxon>Pseudomonadati</taxon>
        <taxon>Pseudomonadota</taxon>
        <taxon>Alphaproteobacteria</taxon>
        <taxon>Caulobacterales</taxon>
        <taxon>Caulobacteraceae</taxon>
        <taxon>Brevundimonas</taxon>
    </lineage>
</organism>
<dbReference type="InterPro" id="IPR027417">
    <property type="entry name" value="P-loop_NTPase"/>
</dbReference>
<dbReference type="Pfam" id="PF04466">
    <property type="entry name" value="Terminase_3"/>
    <property type="match status" value="1"/>
</dbReference>
<protein>
    <submittedName>
        <fullName evidence="4">Phage terminase large subunit</fullName>
    </submittedName>
</protein>
<evidence type="ECO:0000313" key="4">
    <source>
        <dbReference type="EMBL" id="MBB4799671.1"/>
    </source>
</evidence>
<comment type="caution">
    <text evidence="4">The sequence shown here is derived from an EMBL/GenBank/DDBJ whole genome shotgun (WGS) entry which is preliminary data.</text>
</comment>
<feature type="region of interest" description="Disordered" evidence="1">
    <location>
        <begin position="424"/>
        <end position="454"/>
    </location>
</feature>
<dbReference type="Gene3D" id="3.40.50.300">
    <property type="entry name" value="P-loop containing nucleotide triphosphate hydrolases"/>
    <property type="match status" value="1"/>
</dbReference>
<dbReference type="InterPro" id="IPR035413">
    <property type="entry name" value="Terminase_L_C"/>
</dbReference>
<gene>
    <name evidence="4" type="ORF">HNP32_003431</name>
</gene>
<reference evidence="4 5" key="1">
    <citation type="submission" date="2020-08" db="EMBL/GenBank/DDBJ databases">
        <title>Functional genomics of gut bacteria from endangered species of beetles.</title>
        <authorList>
            <person name="Carlos-Shanley C."/>
        </authorList>
    </citation>
    <scope>NUCLEOTIDE SEQUENCE [LARGE SCALE GENOMIC DNA]</scope>
    <source>
        <strain evidence="4 5">S00123</strain>
    </source>
</reference>
<evidence type="ECO:0000256" key="1">
    <source>
        <dbReference type="SAM" id="MobiDB-lite"/>
    </source>
</evidence>
<feature type="compositionally biased region" description="Basic and acidic residues" evidence="1">
    <location>
        <begin position="436"/>
        <end position="447"/>
    </location>
</feature>
<evidence type="ECO:0000259" key="2">
    <source>
        <dbReference type="Pfam" id="PF04466"/>
    </source>
</evidence>
<dbReference type="InterPro" id="IPR006437">
    <property type="entry name" value="Phage_terminase_lsu"/>
</dbReference>
<dbReference type="AlphaFoldDB" id="A0A7W7ISC9"/>
<feature type="domain" description="Phage terminase large subunit C-terminal" evidence="3">
    <location>
        <begin position="327"/>
        <end position="421"/>
    </location>
</feature>
<proteinExistence type="predicted"/>
<dbReference type="Pfam" id="PF17288">
    <property type="entry name" value="Terminase_3C"/>
    <property type="match status" value="1"/>
</dbReference>
<dbReference type="EMBL" id="JACHKY010000007">
    <property type="protein sequence ID" value="MBB4799671.1"/>
    <property type="molecule type" value="Genomic_DNA"/>
</dbReference>
<sequence length="454" mass="50817">MKIRAELPACLEYPLFSPIADDGFPVRHRALHGGRGSAKSHGFGRGLLVRGFLKPERILCAREIQKSIEGSVKALLDDLIPQMGFGPTNGDGFYHSLQYEIRGRNGTSVDFTGLRTNIDSVKSTEGVTIAYVNEARTVSQNSIKILTPTIRAPGSEIWWDWNPENDTDPVDVMFRGGTPPPGSIVREVNYTENPWFGEPLKSEMEWDKARDPEKYTHVWLGGYKTSSEARVFRNWRVEAFETPADAVFRFGADWGFGSDPSVLVRAFLDGRTLYIDQCVSEAGVETDFVPFLFGGTEGDDLNRRNAQALRALSEAQKARWTGIPQATRWTITADSSRPEMVSYMRRHGFKIISAIKGPGSLEDGIEFLKSFDIVVHPRCEATVGAELLRYSYKTDPLTGEVLPLLEDKDNHTIDALRYALEALRRAGKPAPPPPPKTRDRWDREREAAPSWKTA</sequence>
<dbReference type="PANTHER" id="PTHR39184:SF1">
    <property type="entry name" value="PBSX PHAGE TERMINASE LARGE SUBUNIT"/>
    <property type="match status" value="1"/>
</dbReference>
<name>A0A7W7ISC9_9CAUL</name>
<keyword evidence="5" id="KW-1185">Reference proteome</keyword>
<dbReference type="NCBIfam" id="TIGR01547">
    <property type="entry name" value="phage_term_2"/>
    <property type="match status" value="1"/>
</dbReference>
<dbReference type="PANTHER" id="PTHR39184">
    <property type="match status" value="1"/>
</dbReference>
<feature type="domain" description="Phage terminase large subunit N-terminal" evidence="2">
    <location>
        <begin position="28"/>
        <end position="221"/>
    </location>
</feature>
<dbReference type="Proteomes" id="UP000539957">
    <property type="component" value="Unassembled WGS sequence"/>
</dbReference>
<dbReference type="RefSeq" id="WP_184273397.1">
    <property type="nucleotide sequence ID" value="NZ_JACHKY010000007.1"/>
</dbReference>